<name>A0A1N7LRJ5_9BACT</name>
<feature type="domain" description="CBM6" evidence="2">
    <location>
        <begin position="1068"/>
        <end position="1192"/>
    </location>
</feature>
<feature type="chain" id="PRO_5012658940" evidence="1">
    <location>
        <begin position="29"/>
        <end position="1303"/>
    </location>
</feature>
<evidence type="ECO:0000259" key="2">
    <source>
        <dbReference type="PROSITE" id="PS51175"/>
    </source>
</evidence>
<dbReference type="Gene3D" id="2.60.120.260">
    <property type="entry name" value="Galactose-binding domain-like"/>
    <property type="match status" value="4"/>
</dbReference>
<dbReference type="PROSITE" id="PS51175">
    <property type="entry name" value="CBM6"/>
    <property type="match status" value="1"/>
</dbReference>
<feature type="signal peptide" evidence="1">
    <location>
        <begin position="1"/>
        <end position="28"/>
    </location>
</feature>
<protein>
    <submittedName>
        <fullName evidence="3">Por secretion system C-terminal sorting domain-containing protein</fullName>
    </submittedName>
</protein>
<evidence type="ECO:0000313" key="4">
    <source>
        <dbReference type="Proteomes" id="UP000186026"/>
    </source>
</evidence>
<keyword evidence="4" id="KW-1185">Reference proteome</keyword>
<evidence type="ECO:0000313" key="3">
    <source>
        <dbReference type="EMBL" id="SIS76458.1"/>
    </source>
</evidence>
<dbReference type="InterPro" id="IPR024655">
    <property type="entry name" value="Asl1_glyco_hydro_catalytic"/>
</dbReference>
<dbReference type="GO" id="GO:0030246">
    <property type="term" value="F:carbohydrate binding"/>
    <property type="evidence" value="ECO:0007669"/>
    <property type="project" value="InterPro"/>
</dbReference>
<gene>
    <name evidence="3" type="ORF">SAMN05421761_10463</name>
</gene>
<dbReference type="CDD" id="cd02795">
    <property type="entry name" value="CBM6-CBM35-CBM36_like"/>
    <property type="match status" value="1"/>
</dbReference>
<dbReference type="InterPro" id="IPR005084">
    <property type="entry name" value="CBM6"/>
</dbReference>
<sequence length="1303" mass="144521">MKQIYKKVMSAFLLVLGFSLMIPSEVLALQGNSNPCQSNKYLYWVGDVNNDFFNELNWREAVQTPSTPIPPGQIGELGQSAKPECLPGANKNPNVICLSEHDPDKDKTPAIGTLSPGQPIAFNLYIENAEVIASDDIKFGCLDIGLTLNGATLKSSSTISQGVISLGNESTLKISTTTISPLTQFDFLDAASWIYWDGITPDKLGSFLDNQIKISGLESSIGSGYRVNQYYQKGSLIRPIDQSYFPLEVFSSLSFEGVSAKISEDLIYRGSAIPLGDNSVNSFILKRGFMVTFAINTNGTGKSKVYIASEKDMEIDALPIALQGNVSFIRVVPWNWVTKKGTGKIHEQIDAGWFYNWNLNEKAKPNYDYVPMAWGASGTFPANIDQMIGLKTTTHILGFNESDNCFGQSGQFNNLCDPEVAVAYFENLMGTGVRLGSPAPRENGPTTWLLEFNRIAKERDVRFDFLAVHWYDYGSNPNNTPNANPEAIFNRFKNYLTNVYNIYQLPIWITEFNANENRSTAIQEEFLKLALPYLESLDYVERYAYFPPNPDLADPANNPETSEYTDENGNLTSIGELFLALESNPSIPMDTYASPNNLEGLDLPFVPKPVNSFAFEAECGDYLGSKWNVIQDENASNGYYIRGNVNKEGESPIAQQIHFEFDLDSESADQYRVWIRARNMGGNGSIRIAVNGNELSQVIPFVASSFTWFQIPRFYDLGEGRHRLTIEFPNSNILLDQVAFTSGPADFDLFLNETGFCIPDSLTWGLVKTDFTDFFEAENGNIGAAWEIKSADRAINGKFVTSPSAQQSSIVPPGSDGFLTYQITVEEADEYEFWAKIQAFDEEEYSLWISVDGEPFRKWQNLGNPLFEWYWKKFHHSYNEEDRKFSYFLTAGNHEVRIGYASGNVSIDRIAVASKGKLPEQIDPNVLLIQELLEFEAEFATILGNAVIQGCELASEGQYVNMGNINSNGVRFGEIIAPESGLYELNIVYYSKVARAFSVRVNGENPIPQSAAPSGLWCFEGGNSAIHKIEVILKEGLNVIDINPFSGASPIIDKIKLEKSKRIAPTMISLEAEEAELIGSMQTPTCATASNGQVVNLGSNISNQINFRNININNAGIYSVEFHYFTPVLRKMRIITNGVAQTVDFLPTGAFCFEGGSPGTQTVELELQAGENVIQLTPIENAAPVIDKIVITSNEGGQEMMRTLNEQEVEVNTSSLLEYSEFKVFPNPVKAGQSLTIQVPGASSEAVPVYMSLTDMTGRTIYSNAMSNTESQTVTINNSLQKGIYVVLIQHGNQWFTKKLKVE</sequence>
<dbReference type="InterPro" id="IPR017853">
    <property type="entry name" value="GH"/>
</dbReference>
<dbReference type="NCBIfam" id="TIGR04183">
    <property type="entry name" value="Por_Secre_tail"/>
    <property type="match status" value="1"/>
</dbReference>
<dbReference type="InterPro" id="IPR053183">
    <property type="entry name" value="ASL1"/>
</dbReference>
<reference evidence="4" key="1">
    <citation type="submission" date="2017-01" db="EMBL/GenBank/DDBJ databases">
        <authorList>
            <person name="Varghese N."/>
            <person name="Submissions S."/>
        </authorList>
    </citation>
    <scope>NUCLEOTIDE SEQUENCE [LARGE SCALE GENOMIC DNA]</scope>
    <source>
        <strain evidence="4">DSM 46698</strain>
    </source>
</reference>
<organism evidence="3 4">
    <name type="scientific">Belliella pelovolcani</name>
    <dbReference type="NCBI Taxonomy" id="529505"/>
    <lineage>
        <taxon>Bacteria</taxon>
        <taxon>Pseudomonadati</taxon>
        <taxon>Bacteroidota</taxon>
        <taxon>Cytophagia</taxon>
        <taxon>Cytophagales</taxon>
        <taxon>Cyclobacteriaceae</taxon>
        <taxon>Belliella</taxon>
    </lineage>
</organism>
<dbReference type="InterPro" id="IPR008979">
    <property type="entry name" value="Galactose-bd-like_sf"/>
</dbReference>
<dbReference type="PANTHER" id="PTHR34154">
    <property type="entry name" value="ALKALI-SENSITIVE LINKAGE PROTEIN 1"/>
    <property type="match status" value="1"/>
</dbReference>
<dbReference type="GO" id="GO:0071966">
    <property type="term" value="P:fungal-type cell wall polysaccharide metabolic process"/>
    <property type="evidence" value="ECO:0007669"/>
    <property type="project" value="TreeGrafter"/>
</dbReference>
<dbReference type="Pfam" id="PF11790">
    <property type="entry name" value="Glyco_hydro_cc"/>
    <property type="match status" value="1"/>
</dbReference>
<dbReference type="STRING" id="529505.SAMN05421761_10463"/>
<dbReference type="OrthoDB" id="9809583at2"/>
<keyword evidence="1" id="KW-0732">Signal</keyword>
<dbReference type="SUPFAM" id="SSF51445">
    <property type="entry name" value="(Trans)glycosidases"/>
    <property type="match status" value="1"/>
</dbReference>
<proteinExistence type="predicted"/>
<accession>A0A1N7LRJ5</accession>
<dbReference type="PANTHER" id="PTHR34154:SF3">
    <property type="entry name" value="ALKALI-SENSITIVE LINKAGE PROTEIN 1"/>
    <property type="match status" value="1"/>
</dbReference>
<dbReference type="RefSeq" id="WP_076499626.1">
    <property type="nucleotide sequence ID" value="NZ_FTOP01000004.1"/>
</dbReference>
<dbReference type="Proteomes" id="UP000186026">
    <property type="component" value="Unassembled WGS sequence"/>
</dbReference>
<dbReference type="EMBL" id="FTOP01000004">
    <property type="protein sequence ID" value="SIS76458.1"/>
    <property type="molecule type" value="Genomic_DNA"/>
</dbReference>
<dbReference type="Pfam" id="PF18962">
    <property type="entry name" value="Por_Secre_tail"/>
    <property type="match status" value="1"/>
</dbReference>
<dbReference type="Gene3D" id="3.20.20.80">
    <property type="entry name" value="Glycosidases"/>
    <property type="match status" value="1"/>
</dbReference>
<dbReference type="SUPFAM" id="SSF49785">
    <property type="entry name" value="Galactose-binding domain-like"/>
    <property type="match status" value="1"/>
</dbReference>
<dbReference type="InterPro" id="IPR026444">
    <property type="entry name" value="Secre_tail"/>
</dbReference>
<evidence type="ECO:0000256" key="1">
    <source>
        <dbReference type="SAM" id="SignalP"/>
    </source>
</evidence>